<accession>A0AAW3ZS62</accession>
<dbReference type="Proteomes" id="UP000650616">
    <property type="component" value="Unassembled WGS sequence"/>
</dbReference>
<name>A0AAW3ZS62_9BACT</name>
<dbReference type="RefSeq" id="WP_170016119.1">
    <property type="nucleotide sequence ID" value="NZ_CP012545.1"/>
</dbReference>
<organism evidence="1 2">
    <name type="scientific">Campylobacter californiensis</name>
    <dbReference type="NCBI Taxonomy" id="1032243"/>
    <lineage>
        <taxon>Bacteria</taxon>
        <taxon>Pseudomonadati</taxon>
        <taxon>Campylobacterota</taxon>
        <taxon>Epsilonproteobacteria</taxon>
        <taxon>Campylobacterales</taxon>
        <taxon>Campylobacteraceae</taxon>
        <taxon>Campylobacter</taxon>
    </lineage>
</organism>
<evidence type="ECO:0000313" key="1">
    <source>
        <dbReference type="EMBL" id="MBE3608029.1"/>
    </source>
</evidence>
<proteinExistence type="predicted"/>
<dbReference type="EMBL" id="LIWG01000004">
    <property type="protein sequence ID" value="MBE3608029.1"/>
    <property type="molecule type" value="Genomic_DNA"/>
</dbReference>
<sequence length="407" mass="48017">MYGITEADKVFLKNKLENQKRYLDNNFLYINGKNIPYSHFYFSSWHNSNRYIAELNNRVSSLNDYAEKEGLKPIFAVLTLPSEYHRQKMITLKSGRSKLVYNKKYINDDKHSVKSGSNKLQFLVRSIMNSKHFRNIPPKQRCYISTKEPHLDGTCHLNLLVFVPEEYLNDCVSAIKSRFLDTHSKVETNINNPTAYIMKYIFKTLDDLRQNPELENLTDITFWYLKHHIRHFTMSKTFVSLEIYRKLNGRIGLISLTKNYNKGLITVIIDPETKKPVQIFDEFGELWQKIKIPKVCNNTPYKMNDKNISKRFKELQLLNYIDELFGSDNKNIKCLNRIPINRMSNFELVNYYHNLDLENINLQHLGYVENILLERDLNCFTHINTPHDLNNLTANDFIKRGLNVNPS</sequence>
<dbReference type="AlphaFoldDB" id="A0AAW3ZS62"/>
<evidence type="ECO:0000313" key="2">
    <source>
        <dbReference type="Proteomes" id="UP000650616"/>
    </source>
</evidence>
<comment type="caution">
    <text evidence="1">The sequence shown here is derived from an EMBL/GenBank/DDBJ whole genome shotgun (WGS) entry which is preliminary data.</text>
</comment>
<protein>
    <recommendedName>
        <fullName evidence="3">Phage replication initiation protein</fullName>
    </recommendedName>
</protein>
<keyword evidence="2" id="KW-1185">Reference proteome</keyword>
<gene>
    <name evidence="1" type="ORF">CCAL9337_04705</name>
</gene>
<evidence type="ECO:0008006" key="3">
    <source>
        <dbReference type="Google" id="ProtNLM"/>
    </source>
</evidence>
<reference evidence="1 2" key="1">
    <citation type="submission" date="2015-08" db="EMBL/GenBank/DDBJ databases">
        <title>Comparative genomics of the Campylobacter concisus group.</title>
        <authorList>
            <person name="Yee E."/>
            <person name="Chapman M.H."/>
            <person name="Huynh S."/>
            <person name="Bono J.L."/>
            <person name="On S.L."/>
            <person name="St Leger J."/>
            <person name="Foster G."/>
            <person name="Parker C.T."/>
            <person name="Miller W.G."/>
        </authorList>
    </citation>
    <scope>NUCLEOTIDE SEQUENCE [LARGE SCALE GENOMIC DNA]</scope>
    <source>
        <strain evidence="1 2">RM9337</strain>
    </source>
</reference>